<dbReference type="GeneID" id="98162341"/>
<keyword evidence="3" id="KW-1185">Reference proteome</keyword>
<evidence type="ECO:0000313" key="3">
    <source>
        <dbReference type="Proteomes" id="UP001610444"/>
    </source>
</evidence>
<accession>A0ABR4JG69</accession>
<feature type="compositionally biased region" description="Polar residues" evidence="1">
    <location>
        <begin position="252"/>
        <end position="261"/>
    </location>
</feature>
<proteinExistence type="predicted"/>
<feature type="region of interest" description="Disordered" evidence="1">
    <location>
        <begin position="225"/>
        <end position="314"/>
    </location>
</feature>
<reference evidence="2 3" key="1">
    <citation type="submission" date="2024-07" db="EMBL/GenBank/DDBJ databases">
        <title>Section-level genome sequencing and comparative genomics of Aspergillus sections Usti and Cavernicolus.</title>
        <authorList>
            <consortium name="Lawrence Berkeley National Laboratory"/>
            <person name="Nybo J.L."/>
            <person name="Vesth T.C."/>
            <person name="Theobald S."/>
            <person name="Frisvad J.C."/>
            <person name="Larsen T.O."/>
            <person name="Kjaerboelling I."/>
            <person name="Rothschild-Mancinelli K."/>
            <person name="Lyhne E.K."/>
            <person name="Kogle M.E."/>
            <person name="Barry K."/>
            <person name="Clum A."/>
            <person name="Na H."/>
            <person name="Ledsgaard L."/>
            <person name="Lin J."/>
            <person name="Lipzen A."/>
            <person name="Kuo A."/>
            <person name="Riley R."/>
            <person name="Mondo S."/>
            <person name="LaButti K."/>
            <person name="Haridas S."/>
            <person name="Pangalinan J."/>
            <person name="Salamov A.A."/>
            <person name="Simmons B.A."/>
            <person name="Magnuson J.K."/>
            <person name="Chen J."/>
            <person name="Drula E."/>
            <person name="Henrissat B."/>
            <person name="Wiebenga A."/>
            <person name="Lubbers R.J."/>
            <person name="Gomes A.C."/>
            <person name="Macurrencykelacurrency M.R."/>
            <person name="Stajich J."/>
            <person name="Grigoriev I.V."/>
            <person name="Mortensen U.H."/>
            <person name="De vries R.P."/>
            <person name="Baker S.E."/>
            <person name="Andersen M.R."/>
        </authorList>
    </citation>
    <scope>NUCLEOTIDE SEQUENCE [LARGE SCALE GENOMIC DNA]</scope>
    <source>
        <strain evidence="2 3">CBS 756.74</strain>
    </source>
</reference>
<organism evidence="2 3">
    <name type="scientific">Aspergillus pseudodeflectus</name>
    <dbReference type="NCBI Taxonomy" id="176178"/>
    <lineage>
        <taxon>Eukaryota</taxon>
        <taxon>Fungi</taxon>
        <taxon>Dikarya</taxon>
        <taxon>Ascomycota</taxon>
        <taxon>Pezizomycotina</taxon>
        <taxon>Eurotiomycetes</taxon>
        <taxon>Eurotiomycetidae</taxon>
        <taxon>Eurotiales</taxon>
        <taxon>Aspergillaceae</taxon>
        <taxon>Aspergillus</taxon>
        <taxon>Aspergillus subgen. Nidulantes</taxon>
    </lineage>
</organism>
<sequence length="465" mass="51460">MFDRDEDFRSHPTSGYLTVPALIPATKQRPIICVHANGFPTNIVFSFSSIHLVLDRSRAGTVLEALAETCRVAAVESVDTPITKTIAATAITQRQQVLFCIQAQTRVGQEFGLGLAAFDLNISSEQWEQHTAVPHPSQKAETGTRLTGNRRIAWPSKPVTMIHSGEGATRYDVDPELIRGAASKYIIDNTQYGWNTNPHGTLEWTAFDNPTIESVLEYLEKSSYSRHAPNRPYPRGTPASGQRSSPQQGSSDNSAMPSSKPSPRPQMKLPVGPPLANSSHLANALQSETPASSSASGSDPKNPPSAERPVTKNRRTPEIIVHARIYNFARTNEFPALAEYSLGRLKNRVVYEFRSKKEIFPDLDTAVRLIYRDCQKFDSVDDRDPAMLYVTEFAVENFRLLDRQALGNLLREVGQFAVDVAWGLLDEAGVQEQKPRDDDVGESQGYIDKGKAKDEGEVPPRTAVW</sequence>
<dbReference type="RefSeq" id="XP_070893341.1">
    <property type="nucleotide sequence ID" value="XM_071047177.1"/>
</dbReference>
<comment type="caution">
    <text evidence="2">The sequence shown here is derived from an EMBL/GenBank/DDBJ whole genome shotgun (WGS) entry which is preliminary data.</text>
</comment>
<feature type="region of interest" description="Disordered" evidence="1">
    <location>
        <begin position="432"/>
        <end position="465"/>
    </location>
</feature>
<dbReference type="Proteomes" id="UP001610444">
    <property type="component" value="Unassembled WGS sequence"/>
</dbReference>
<feature type="compositionally biased region" description="Polar residues" evidence="1">
    <location>
        <begin position="276"/>
        <end position="290"/>
    </location>
</feature>
<protein>
    <submittedName>
        <fullName evidence="2">Uncharacterized protein</fullName>
    </submittedName>
</protein>
<feature type="compositionally biased region" description="Low complexity" evidence="1">
    <location>
        <begin position="240"/>
        <end position="251"/>
    </location>
</feature>
<evidence type="ECO:0000313" key="2">
    <source>
        <dbReference type="EMBL" id="KAL2839029.1"/>
    </source>
</evidence>
<name>A0ABR4JG69_9EURO</name>
<dbReference type="EMBL" id="JBFXLR010000078">
    <property type="protein sequence ID" value="KAL2839029.1"/>
    <property type="molecule type" value="Genomic_DNA"/>
</dbReference>
<gene>
    <name evidence="2" type="ORF">BJX68DRAFT_272321</name>
</gene>
<feature type="compositionally biased region" description="Basic and acidic residues" evidence="1">
    <location>
        <begin position="448"/>
        <end position="458"/>
    </location>
</feature>
<evidence type="ECO:0000256" key="1">
    <source>
        <dbReference type="SAM" id="MobiDB-lite"/>
    </source>
</evidence>